<dbReference type="InterPro" id="IPR003959">
    <property type="entry name" value="ATPase_AAA_core"/>
</dbReference>
<evidence type="ECO:0000256" key="5">
    <source>
        <dbReference type="ARBA" id="ARBA00023242"/>
    </source>
</evidence>
<keyword evidence="5 6" id="KW-0539">Nucleus</keyword>
<keyword evidence="6" id="KW-0067">ATP-binding</keyword>
<keyword evidence="3 6" id="KW-0235">DNA replication</keyword>
<dbReference type="SMART" id="SM00382">
    <property type="entry name" value="AAA"/>
    <property type="match status" value="1"/>
</dbReference>
<evidence type="ECO:0000256" key="4">
    <source>
        <dbReference type="ARBA" id="ARBA00023125"/>
    </source>
</evidence>
<dbReference type="Gene3D" id="1.10.8.60">
    <property type="match status" value="1"/>
</dbReference>
<sequence length="787" mass="89053">MRNGASCKRKKREEDLQGGLMPRRTQLKRRTVRKTGASSRPSLPTEAEQRRFNCGDYVLLRAPKKESQDTAAGGSLSRTIAATTPRGRRRSQGPEDVAEIDLTTCWIAQILKISRESTGNDERILVKWFYRMKDLYHWHTTVGHEEVFESEHLDENESDCVVGRCHIVCEMEWRMLLEKRTRSSSVSKQEELRVFLCRERYDFITGSFAPSTMTIQWIQEHQPDSNFVASSIQRDSFSHRSLLALLRYMVENSFPVDNDGDCAEQVDLHDTGDEDAWDPAEERALQLRLRSRQRAAAGRSRGNNCSQESDMTPRPRAGGQLLLWPSDVGAHEHRQSRISKNAVEFAEVSEPTGSVPRLLQVSRFGAPRVQLVCRDVETERVLKFLTDCLRGSSERCLYISGVPGTGKTAVVRCAVQQLEQRRQQGQVPHFQYIEINGMTIPDPTRAYNILLQRLGHRSTGAAGGRRPPAPAEAARLLDQRFRQRRGVHNRKHHSSILVLLDEMDALVLNHSAAAQRVLYDFLDWASRPASELVIIGIANTLDLPERLLPRLASRLGMNRQVFKPYSVTQLQQILRHKLGPQLLQHFDEDALELCTRRVAAVSGDIRRALAICLHAYARSHSEDCSLRASENEHDRLVSAVDIDEAIRELTPSSVQSAVKQLSQIEQQVLMSAALCGRQAVQQGSETFRFQQIWHRFRQFHASTEGHPAYPLPLQDQIEEVWHILMGLCACNLLSCSVPSSSCAYAGFASTRLPNLHESQFVLNPLFDDIAFAFRENRSFAQAAGELV</sequence>
<feature type="domain" description="BAH" evidence="8">
    <location>
        <begin position="88"/>
        <end position="212"/>
    </location>
</feature>
<dbReference type="Pfam" id="PF01426">
    <property type="entry name" value="BAH"/>
    <property type="match status" value="1"/>
</dbReference>
<dbReference type="Gene3D" id="3.40.50.300">
    <property type="entry name" value="P-loop containing nucleotide triphosphate hydrolases"/>
    <property type="match status" value="1"/>
</dbReference>
<comment type="similarity">
    <text evidence="2 6">Belongs to the ORC1 family.</text>
</comment>
<evidence type="ECO:0000313" key="10">
    <source>
        <dbReference type="Proteomes" id="UP000007014"/>
    </source>
</evidence>
<dbReference type="Proteomes" id="UP000007014">
    <property type="component" value="Chromosome 19"/>
</dbReference>
<dbReference type="InterPro" id="IPR050311">
    <property type="entry name" value="ORC1/CDC6"/>
</dbReference>
<dbReference type="InterPro" id="IPR003593">
    <property type="entry name" value="AAA+_ATPase"/>
</dbReference>
<comment type="subcellular location">
    <subcellularLocation>
        <location evidence="1 6">Nucleus</location>
    </subcellularLocation>
</comment>
<dbReference type="SUPFAM" id="SSF52540">
    <property type="entry name" value="P-loop containing nucleoside triphosphate hydrolases"/>
    <property type="match status" value="1"/>
</dbReference>
<protein>
    <recommendedName>
        <fullName evidence="6">Origin recognition complex subunit 1</fullName>
    </recommendedName>
</protein>
<dbReference type="GeneID" id="16997546"/>
<dbReference type="Pfam" id="PF00004">
    <property type="entry name" value="AAA"/>
    <property type="match status" value="1"/>
</dbReference>
<evidence type="ECO:0000256" key="2">
    <source>
        <dbReference type="ARBA" id="ARBA00008398"/>
    </source>
</evidence>
<dbReference type="CDD" id="cd00009">
    <property type="entry name" value="AAA"/>
    <property type="match status" value="1"/>
</dbReference>
<dbReference type="PROSITE" id="PS51038">
    <property type="entry name" value="BAH"/>
    <property type="match status" value="1"/>
</dbReference>
<dbReference type="STRING" id="280699.M1VBL9"/>
<dbReference type="RefSeq" id="XP_005538780.1">
    <property type="nucleotide sequence ID" value="XM_005538723.1"/>
</dbReference>
<keyword evidence="4 6" id="KW-0238">DNA-binding</keyword>
<name>M1VBL9_CYAM1</name>
<dbReference type="HOGENOM" id="CLU_356561_0_0_1"/>
<dbReference type="EMBL" id="AP006501">
    <property type="protein sequence ID" value="BAM82744.1"/>
    <property type="molecule type" value="Genomic_DNA"/>
</dbReference>
<dbReference type="GO" id="GO:0003682">
    <property type="term" value="F:chromatin binding"/>
    <property type="evidence" value="ECO:0007669"/>
    <property type="project" value="InterPro"/>
</dbReference>
<keyword evidence="6" id="KW-0547">Nucleotide-binding</keyword>
<dbReference type="AlphaFoldDB" id="M1VBL9"/>
<feature type="region of interest" description="Disordered" evidence="7">
    <location>
        <begin position="65"/>
        <end position="95"/>
    </location>
</feature>
<dbReference type="InterPro" id="IPR001025">
    <property type="entry name" value="BAH_dom"/>
</dbReference>
<keyword evidence="10" id="KW-1185">Reference proteome</keyword>
<dbReference type="GO" id="GO:0005524">
    <property type="term" value="F:ATP binding"/>
    <property type="evidence" value="ECO:0007669"/>
    <property type="project" value="UniProtKB-KW"/>
</dbReference>
<dbReference type="PANTHER" id="PTHR10763:SF23">
    <property type="entry name" value="ORIGIN RECOGNITION COMPLEX SUBUNIT 1"/>
    <property type="match status" value="1"/>
</dbReference>
<evidence type="ECO:0000256" key="7">
    <source>
        <dbReference type="SAM" id="MobiDB-lite"/>
    </source>
</evidence>
<dbReference type="Gene3D" id="2.30.30.490">
    <property type="match status" value="1"/>
</dbReference>
<dbReference type="GO" id="GO:0003688">
    <property type="term" value="F:DNA replication origin binding"/>
    <property type="evidence" value="ECO:0007669"/>
    <property type="project" value="TreeGrafter"/>
</dbReference>
<comment type="function">
    <text evidence="6">Component of the origin recognition complex (ORC) that binds origins of replication. DNA-binding is ATP-dependent, however specific DNA sequences that define origins of replication have not been identified so far. ORC is required to assemble the pre-replication complex necessary to initiate DNA replication.</text>
</comment>
<evidence type="ECO:0000256" key="6">
    <source>
        <dbReference type="RuleBase" id="RU365058"/>
    </source>
</evidence>
<feature type="region of interest" description="Disordered" evidence="7">
    <location>
        <begin position="293"/>
        <end position="321"/>
    </location>
</feature>
<dbReference type="InterPro" id="IPR027417">
    <property type="entry name" value="P-loop_NTPase"/>
</dbReference>
<evidence type="ECO:0000259" key="8">
    <source>
        <dbReference type="PROSITE" id="PS51038"/>
    </source>
</evidence>
<dbReference type="KEGG" id="cme:CYME_CMS112C"/>
<reference evidence="9 10" key="2">
    <citation type="journal article" date="2007" name="BMC Biol.">
        <title>A 100%-complete sequence reveals unusually simple genomic features in the hot-spring red alga Cyanidioschyzon merolae.</title>
        <authorList>
            <person name="Nozaki H."/>
            <person name="Takano H."/>
            <person name="Misumi O."/>
            <person name="Terasawa K."/>
            <person name="Matsuzaki M."/>
            <person name="Maruyama S."/>
            <person name="Nishida K."/>
            <person name="Yagisawa F."/>
            <person name="Yoshida Y."/>
            <person name="Fujiwara T."/>
            <person name="Takio S."/>
            <person name="Tamura K."/>
            <person name="Chung S.J."/>
            <person name="Nakamura S."/>
            <person name="Kuroiwa H."/>
            <person name="Tanaka K."/>
            <person name="Sato N."/>
            <person name="Kuroiwa T."/>
        </authorList>
    </citation>
    <scope>NUCLEOTIDE SEQUENCE [LARGE SCALE GENOMIC DNA]</scope>
    <source>
        <strain evidence="9 10">10D</strain>
    </source>
</reference>
<evidence type="ECO:0000313" key="9">
    <source>
        <dbReference type="EMBL" id="BAM82744.1"/>
    </source>
</evidence>
<dbReference type="SMART" id="SM00439">
    <property type="entry name" value="BAH"/>
    <property type="match status" value="1"/>
</dbReference>
<evidence type="ECO:0000256" key="3">
    <source>
        <dbReference type="ARBA" id="ARBA00022705"/>
    </source>
</evidence>
<reference evidence="9 10" key="1">
    <citation type="journal article" date="2004" name="Nature">
        <title>Genome sequence of the ultrasmall unicellular red alga Cyanidioschyzon merolae 10D.</title>
        <authorList>
            <person name="Matsuzaki M."/>
            <person name="Misumi O."/>
            <person name="Shin-i T."/>
            <person name="Maruyama S."/>
            <person name="Takahara M."/>
            <person name="Miyagishima S."/>
            <person name="Mori T."/>
            <person name="Nishida K."/>
            <person name="Yagisawa F."/>
            <person name="Nishida K."/>
            <person name="Yoshida Y."/>
            <person name="Nishimura Y."/>
            <person name="Nakao S."/>
            <person name="Kobayashi T."/>
            <person name="Momoyama Y."/>
            <person name="Higashiyama T."/>
            <person name="Minoda A."/>
            <person name="Sano M."/>
            <person name="Nomoto H."/>
            <person name="Oishi K."/>
            <person name="Hayashi H."/>
            <person name="Ohta F."/>
            <person name="Nishizaka S."/>
            <person name="Haga S."/>
            <person name="Miura S."/>
            <person name="Morishita T."/>
            <person name="Kabeya Y."/>
            <person name="Terasawa K."/>
            <person name="Suzuki Y."/>
            <person name="Ishii Y."/>
            <person name="Asakawa S."/>
            <person name="Takano H."/>
            <person name="Ohta N."/>
            <person name="Kuroiwa H."/>
            <person name="Tanaka K."/>
            <person name="Shimizu N."/>
            <person name="Sugano S."/>
            <person name="Sato N."/>
            <person name="Nozaki H."/>
            <person name="Ogasawara N."/>
            <person name="Kohara Y."/>
            <person name="Kuroiwa T."/>
        </authorList>
    </citation>
    <scope>NUCLEOTIDE SEQUENCE [LARGE SCALE GENOMIC DNA]</scope>
    <source>
        <strain evidence="9 10">10D</strain>
    </source>
</reference>
<feature type="region of interest" description="Disordered" evidence="7">
    <location>
        <begin position="1"/>
        <end position="49"/>
    </location>
</feature>
<dbReference type="OrthoDB" id="1926878at2759"/>
<dbReference type="eggNOG" id="KOG1514">
    <property type="taxonomic scope" value="Eukaryota"/>
</dbReference>
<comment type="subunit">
    <text evidence="6">ORC is composed of six subunits.</text>
</comment>
<accession>M1VBL9</accession>
<dbReference type="InterPro" id="IPR043151">
    <property type="entry name" value="BAH_sf"/>
</dbReference>
<gene>
    <name evidence="9" type="ORF">CYME_CMS112C</name>
</gene>
<dbReference type="CDD" id="cd04370">
    <property type="entry name" value="BAH"/>
    <property type="match status" value="1"/>
</dbReference>
<evidence type="ECO:0000256" key="1">
    <source>
        <dbReference type="ARBA" id="ARBA00004123"/>
    </source>
</evidence>
<dbReference type="GO" id="GO:0005664">
    <property type="term" value="C:nuclear origin of replication recognition complex"/>
    <property type="evidence" value="ECO:0007669"/>
    <property type="project" value="TreeGrafter"/>
</dbReference>
<dbReference type="GO" id="GO:0033314">
    <property type="term" value="P:mitotic DNA replication checkpoint signaling"/>
    <property type="evidence" value="ECO:0007669"/>
    <property type="project" value="TreeGrafter"/>
</dbReference>
<dbReference type="GO" id="GO:0006270">
    <property type="term" value="P:DNA replication initiation"/>
    <property type="evidence" value="ECO:0007669"/>
    <property type="project" value="TreeGrafter"/>
</dbReference>
<proteinExistence type="inferred from homology"/>
<dbReference type="Gramene" id="CMS112CT">
    <property type="protein sequence ID" value="CMS112CT"/>
    <property type="gene ID" value="CMS112C"/>
</dbReference>
<organism evidence="9 10">
    <name type="scientific">Cyanidioschyzon merolae (strain NIES-3377 / 10D)</name>
    <name type="common">Unicellular red alga</name>
    <dbReference type="NCBI Taxonomy" id="280699"/>
    <lineage>
        <taxon>Eukaryota</taxon>
        <taxon>Rhodophyta</taxon>
        <taxon>Bangiophyceae</taxon>
        <taxon>Cyanidiales</taxon>
        <taxon>Cyanidiaceae</taxon>
        <taxon>Cyanidioschyzon</taxon>
    </lineage>
</organism>
<dbReference type="PANTHER" id="PTHR10763">
    <property type="entry name" value="CELL DIVISION CONTROL PROTEIN 6-RELATED"/>
    <property type="match status" value="1"/>
</dbReference>